<protein>
    <submittedName>
        <fullName evidence="2">DUF2163 domain-containing protein</fullName>
    </submittedName>
</protein>
<dbReference type="InterPro" id="IPR018964">
    <property type="entry name" value="Phage_phiJL001_Gp84_C"/>
</dbReference>
<keyword evidence="3" id="KW-1185">Reference proteome</keyword>
<accession>A0ABU1DL91</accession>
<evidence type="ECO:0000313" key="3">
    <source>
        <dbReference type="Proteomes" id="UP001181622"/>
    </source>
</evidence>
<dbReference type="NCBIfam" id="TIGR02218">
    <property type="entry name" value="phg_TIGR02218"/>
    <property type="match status" value="1"/>
</dbReference>
<organism evidence="2 3">
    <name type="scientific">Chelatococcus sambhunathii</name>
    <dbReference type="NCBI Taxonomy" id="363953"/>
    <lineage>
        <taxon>Bacteria</taxon>
        <taxon>Pseudomonadati</taxon>
        <taxon>Pseudomonadota</taxon>
        <taxon>Alphaproteobacteria</taxon>
        <taxon>Hyphomicrobiales</taxon>
        <taxon>Chelatococcaceae</taxon>
        <taxon>Chelatococcus</taxon>
    </lineage>
</organism>
<dbReference type="RefSeq" id="WP_309395024.1">
    <property type="nucleotide sequence ID" value="NZ_JADBEO010000091.1"/>
</dbReference>
<proteinExistence type="predicted"/>
<comment type="caution">
    <text evidence="2">The sequence shown here is derived from an EMBL/GenBank/DDBJ whole genome shotgun (WGS) entry which is preliminary data.</text>
</comment>
<evidence type="ECO:0000259" key="1">
    <source>
        <dbReference type="Pfam" id="PF09356"/>
    </source>
</evidence>
<gene>
    <name evidence="2" type="ORF">IHQ68_19910</name>
</gene>
<dbReference type="EMBL" id="JADBEO010000091">
    <property type="protein sequence ID" value="MDR4308894.1"/>
    <property type="molecule type" value="Genomic_DNA"/>
</dbReference>
<evidence type="ECO:0000313" key="2">
    <source>
        <dbReference type="EMBL" id="MDR4308894.1"/>
    </source>
</evidence>
<name>A0ABU1DL91_9HYPH</name>
<dbReference type="Proteomes" id="UP001181622">
    <property type="component" value="Unassembled WGS sequence"/>
</dbReference>
<reference evidence="2" key="1">
    <citation type="submission" date="2020-10" db="EMBL/GenBank/DDBJ databases">
        <authorList>
            <person name="Abbas A."/>
            <person name="Razzaq R."/>
            <person name="Waqas M."/>
            <person name="Abbas N."/>
            <person name="Nielsen T.K."/>
            <person name="Hansen L.H."/>
            <person name="Hussain S."/>
            <person name="Shahid M."/>
        </authorList>
    </citation>
    <scope>NUCLEOTIDE SEQUENCE</scope>
    <source>
        <strain evidence="2">S14</strain>
    </source>
</reference>
<sequence>MRDIPNALAASLASGVTTLARCWTVTRGDGEALGFTDHDRDLAFGGVTYRAATGMTASAAESALGLAVDGLEVAGALDSEGLSEKDLARGAFDGAAVELWLVDWSDPSSRLLLFSGALGEVARGGRAFTAELRGLTHALGQPRGRLYQRACDADLGDARCGVDLARAENKATGEVRERLGPRLFDTRDYDGAASRFERGRLVWTSGANEGAVGEIRRQTDGRIELAEAPALPIAEGDGFKVTAGCDKTWKTCRDRFENQLNFRGCPNMPGNDWLALPIRTGPDNDGGRLG</sequence>
<dbReference type="Pfam" id="PF09931">
    <property type="entry name" value="Phage_phiJL001_Gp84_N"/>
    <property type="match status" value="1"/>
</dbReference>
<dbReference type="Pfam" id="PF09356">
    <property type="entry name" value="Phage_BR0599"/>
    <property type="match status" value="1"/>
</dbReference>
<dbReference type="InterPro" id="IPR011928">
    <property type="entry name" value="Phage_phiJL001_Gp84"/>
</dbReference>
<feature type="domain" description="Bacteriophage phiJL001 Gp84 C-terminal" evidence="1">
    <location>
        <begin position="196"/>
        <end position="272"/>
    </location>
</feature>